<feature type="compositionally biased region" description="Polar residues" evidence="1">
    <location>
        <begin position="793"/>
        <end position="808"/>
    </location>
</feature>
<evidence type="ECO:0000256" key="1">
    <source>
        <dbReference type="SAM" id="MobiDB-lite"/>
    </source>
</evidence>
<feature type="region of interest" description="Disordered" evidence="1">
    <location>
        <begin position="689"/>
        <end position="719"/>
    </location>
</feature>
<feature type="region of interest" description="Disordered" evidence="1">
    <location>
        <begin position="887"/>
        <end position="914"/>
    </location>
</feature>
<feature type="region of interest" description="Disordered" evidence="1">
    <location>
        <begin position="647"/>
        <end position="667"/>
    </location>
</feature>
<dbReference type="PANTHER" id="PTHR12768">
    <property type="entry name" value="BECLIN 1"/>
    <property type="match status" value="1"/>
</dbReference>
<feature type="compositionally biased region" description="Basic and acidic residues" evidence="1">
    <location>
        <begin position="821"/>
        <end position="835"/>
    </location>
</feature>
<name>A0ABD3QJ39_9STRA</name>
<dbReference type="InterPro" id="IPR007243">
    <property type="entry name" value="Atg6/Beclin"/>
</dbReference>
<feature type="compositionally biased region" description="Basic and acidic residues" evidence="1">
    <location>
        <begin position="655"/>
        <end position="667"/>
    </location>
</feature>
<protein>
    <submittedName>
        <fullName evidence="2">Uncharacterized protein</fullName>
    </submittedName>
</protein>
<comment type="caution">
    <text evidence="2">The sequence shown here is derived from an EMBL/GenBank/DDBJ whole genome shotgun (WGS) entry which is preliminary data.</text>
</comment>
<proteinExistence type="predicted"/>
<feature type="compositionally biased region" description="Polar residues" evidence="1">
    <location>
        <begin position="902"/>
        <end position="914"/>
    </location>
</feature>
<dbReference type="EMBL" id="JABMIG020000033">
    <property type="protein sequence ID" value="KAL3800380.1"/>
    <property type="molecule type" value="Genomic_DNA"/>
</dbReference>
<feature type="compositionally biased region" description="Basic and acidic residues" evidence="1">
    <location>
        <begin position="689"/>
        <end position="712"/>
    </location>
</feature>
<sequence>MPPSEDHQREDDQPTASSSPQTAADRPVTATAVTEHLTATSSDSGLDTCNLVSDHGNNLVIQGGSAEESAVMVKTANSPSSDIGDDGKVVSKETLLPVGSIEENREVTGPKSDLDLLPGSDNVLKSGADVDLLGFEATIPESVAIDFSPHVFTYGVSHDSPGAGASCATASNERIVSSENDHPVELFEITTNHDVQTHNILPDEDSVPCCKLDAPEESAFATDDVNLITEREPFRSPSGESNVLLPADHVFVANVVNDIIARNDGTAIAEKLVESKNEIIVNEPVPELERNPTVTALLERDAENVGITENKSTALAERTDNGSPNRNVLGDVMSELGDDRHERIKEKDACQKPGEVIPAEKADIEQPSVGDHVDQLEGEICQPGDSFVDNLPKEESIQQASTEEEAEWLSMGLGLSDALKQIVALTVERDAALAMCQEKEEQSYTTAQSEALLLEVQSRLQAEMVRRAESDSEVRRLREELQRYEDQLMRYSTLEDEHEKIQANLVMVVSEKSKLEAEVVKLREFKDESEQQVVLLSNRLNEAKKKEANKSTEAGRLEAENEKLKEDLERTISELDAMSKAKSKIESNMEKLKAKAVERVKQAETALAEERELNEERKKKMKSFVESKADELREAKESVSDMQIELQETRTSLRSSREREESLQKELEKSQIKYRELHRDMERLKRSQEEMHKMGSTLEHELEKSASETEEHKKKRMSAKHELMTMVRTLEVEKSVSGKLRESIKFTFTPKALSQQQLLHECLKDFEVELERLAIKLGKALVLPPQSGEPAVNDSSDNASTAESQDVNGTAKKFKKNSRVTKADSDTERLISNLEHETQHVSKGIMSLAGSIERMRSLLDENHSFNCMSYFSNVLAAAAGHGEARHQRLGNNAGNDDRDETVSITSFDQGSSTL</sequence>
<dbReference type="PANTHER" id="PTHR12768:SF4">
    <property type="entry name" value="BECLIN-1"/>
    <property type="match status" value="1"/>
</dbReference>
<accession>A0ABD3QJ39</accession>
<keyword evidence="3" id="KW-1185">Reference proteome</keyword>
<feature type="region of interest" description="Disordered" evidence="1">
    <location>
        <begin position="784"/>
        <end position="835"/>
    </location>
</feature>
<evidence type="ECO:0000313" key="3">
    <source>
        <dbReference type="Proteomes" id="UP001516023"/>
    </source>
</evidence>
<feature type="region of interest" description="Disordered" evidence="1">
    <location>
        <begin position="1"/>
        <end position="32"/>
    </location>
</feature>
<gene>
    <name evidence="2" type="ORF">HJC23_003676</name>
</gene>
<dbReference type="Proteomes" id="UP001516023">
    <property type="component" value="Unassembled WGS sequence"/>
</dbReference>
<organism evidence="2 3">
    <name type="scientific">Cyclotella cryptica</name>
    <dbReference type="NCBI Taxonomy" id="29204"/>
    <lineage>
        <taxon>Eukaryota</taxon>
        <taxon>Sar</taxon>
        <taxon>Stramenopiles</taxon>
        <taxon>Ochrophyta</taxon>
        <taxon>Bacillariophyta</taxon>
        <taxon>Coscinodiscophyceae</taxon>
        <taxon>Thalassiosirophycidae</taxon>
        <taxon>Stephanodiscales</taxon>
        <taxon>Stephanodiscaceae</taxon>
        <taxon>Cyclotella</taxon>
    </lineage>
</organism>
<evidence type="ECO:0000313" key="2">
    <source>
        <dbReference type="EMBL" id="KAL3800380.1"/>
    </source>
</evidence>
<dbReference type="AlphaFoldDB" id="A0ABD3QJ39"/>
<reference evidence="2 3" key="1">
    <citation type="journal article" date="2020" name="G3 (Bethesda)">
        <title>Improved Reference Genome for Cyclotella cryptica CCMP332, a Model for Cell Wall Morphogenesis, Salinity Adaptation, and Lipid Production in Diatoms (Bacillariophyta).</title>
        <authorList>
            <person name="Roberts W.R."/>
            <person name="Downey K.M."/>
            <person name="Ruck E.C."/>
            <person name="Traller J.C."/>
            <person name="Alverson A.J."/>
        </authorList>
    </citation>
    <scope>NUCLEOTIDE SEQUENCE [LARGE SCALE GENOMIC DNA]</scope>
    <source>
        <strain evidence="2 3">CCMP332</strain>
    </source>
</reference>
<feature type="compositionally biased region" description="Basic and acidic residues" evidence="1">
    <location>
        <begin position="1"/>
        <end position="12"/>
    </location>
</feature>